<evidence type="ECO:0000313" key="3">
    <source>
        <dbReference type="Proteomes" id="UP000569914"/>
    </source>
</evidence>
<dbReference type="Proteomes" id="UP000569914">
    <property type="component" value="Unassembled WGS sequence"/>
</dbReference>
<comment type="caution">
    <text evidence="2">The sequence shown here is derived from an EMBL/GenBank/DDBJ whole genome shotgun (WGS) entry which is preliminary data.</text>
</comment>
<reference evidence="2 3" key="1">
    <citation type="submission" date="2020-07" db="EMBL/GenBank/DDBJ databases">
        <title>Sequencing the genomes of 1000 actinobacteria strains.</title>
        <authorList>
            <person name="Klenk H.-P."/>
        </authorList>
    </citation>
    <scope>NUCLEOTIDE SEQUENCE [LARGE SCALE GENOMIC DNA]</scope>
    <source>
        <strain evidence="2 3">DSM 22083</strain>
    </source>
</reference>
<proteinExistence type="predicted"/>
<keyword evidence="1" id="KW-1133">Transmembrane helix</keyword>
<feature type="transmembrane region" description="Helical" evidence="1">
    <location>
        <begin position="44"/>
        <end position="61"/>
    </location>
</feature>
<gene>
    <name evidence="2" type="ORF">BKA15_003398</name>
</gene>
<dbReference type="EMBL" id="JACCBU010000001">
    <property type="protein sequence ID" value="NYE72069.1"/>
    <property type="molecule type" value="Genomic_DNA"/>
</dbReference>
<dbReference type="RefSeq" id="WP_218871387.1">
    <property type="nucleotide sequence ID" value="NZ_JACCBU010000001.1"/>
</dbReference>
<evidence type="ECO:0000256" key="1">
    <source>
        <dbReference type="SAM" id="Phobius"/>
    </source>
</evidence>
<organism evidence="2 3">
    <name type="scientific">Microlunatus parietis</name>
    <dbReference type="NCBI Taxonomy" id="682979"/>
    <lineage>
        <taxon>Bacteria</taxon>
        <taxon>Bacillati</taxon>
        <taxon>Actinomycetota</taxon>
        <taxon>Actinomycetes</taxon>
        <taxon>Propionibacteriales</taxon>
        <taxon>Propionibacteriaceae</taxon>
        <taxon>Microlunatus</taxon>
    </lineage>
</organism>
<sequence>MTTRLDDGPNKEKALMETVKKIAAWTGIVLTGLSGIVLLGGGKVTSGALLIATSFILVRPIRRLALPGWARAGLICAVFAVVIWNISTTELPNPSNDRAVSCARESAFAVTPTGFTFLDQVIYIVSTFVAQAAPS</sequence>
<evidence type="ECO:0000313" key="2">
    <source>
        <dbReference type="EMBL" id="NYE72069.1"/>
    </source>
</evidence>
<accession>A0A7Y9I850</accession>
<keyword evidence="1" id="KW-0472">Membrane</keyword>
<dbReference type="AlphaFoldDB" id="A0A7Y9I850"/>
<keyword evidence="1" id="KW-0812">Transmembrane</keyword>
<keyword evidence="3" id="KW-1185">Reference proteome</keyword>
<feature type="transmembrane region" description="Helical" evidence="1">
    <location>
        <begin position="68"/>
        <end position="87"/>
    </location>
</feature>
<protein>
    <submittedName>
        <fullName evidence="2">Chromate transport protein ChrA</fullName>
    </submittedName>
</protein>
<name>A0A7Y9I850_9ACTN</name>